<protein>
    <submittedName>
        <fullName evidence="1">Uncharacterized protein</fullName>
    </submittedName>
</protein>
<dbReference type="Proteomes" id="UP001157502">
    <property type="component" value="Chromosome 11"/>
</dbReference>
<reference evidence="1" key="1">
    <citation type="submission" date="2021-05" db="EMBL/GenBank/DDBJ databases">
        <authorList>
            <person name="Pan Q."/>
            <person name="Jouanno E."/>
            <person name="Zahm M."/>
            <person name="Klopp C."/>
            <person name="Cabau C."/>
            <person name="Louis A."/>
            <person name="Berthelot C."/>
            <person name="Parey E."/>
            <person name="Roest Crollius H."/>
            <person name="Montfort J."/>
            <person name="Robinson-Rechavi M."/>
            <person name="Bouchez O."/>
            <person name="Lampietro C."/>
            <person name="Lopez Roques C."/>
            <person name="Donnadieu C."/>
            <person name="Postlethwait J."/>
            <person name="Bobe J."/>
            <person name="Dillon D."/>
            <person name="Chandos A."/>
            <person name="von Hippel F."/>
            <person name="Guiguen Y."/>
        </authorList>
    </citation>
    <scope>NUCLEOTIDE SEQUENCE</scope>
    <source>
        <strain evidence="1">YG-Jan2019</strain>
    </source>
</reference>
<evidence type="ECO:0000313" key="1">
    <source>
        <dbReference type="EMBL" id="KAJ8005177.1"/>
    </source>
</evidence>
<gene>
    <name evidence="1" type="ORF">DPEC_G00143930</name>
</gene>
<comment type="caution">
    <text evidence="1">The sequence shown here is derived from an EMBL/GenBank/DDBJ whole genome shotgun (WGS) entry which is preliminary data.</text>
</comment>
<dbReference type="EMBL" id="CM055738">
    <property type="protein sequence ID" value="KAJ8005177.1"/>
    <property type="molecule type" value="Genomic_DNA"/>
</dbReference>
<keyword evidence="2" id="KW-1185">Reference proteome</keyword>
<accession>A0ACC2GNF8</accession>
<name>A0ACC2GNF8_DALPE</name>
<organism evidence="1 2">
    <name type="scientific">Dallia pectoralis</name>
    <name type="common">Alaska blackfish</name>
    <dbReference type="NCBI Taxonomy" id="75939"/>
    <lineage>
        <taxon>Eukaryota</taxon>
        <taxon>Metazoa</taxon>
        <taxon>Chordata</taxon>
        <taxon>Craniata</taxon>
        <taxon>Vertebrata</taxon>
        <taxon>Euteleostomi</taxon>
        <taxon>Actinopterygii</taxon>
        <taxon>Neopterygii</taxon>
        <taxon>Teleostei</taxon>
        <taxon>Protacanthopterygii</taxon>
        <taxon>Esociformes</taxon>
        <taxon>Umbridae</taxon>
        <taxon>Dallia</taxon>
    </lineage>
</organism>
<evidence type="ECO:0000313" key="2">
    <source>
        <dbReference type="Proteomes" id="UP001157502"/>
    </source>
</evidence>
<proteinExistence type="predicted"/>
<sequence>MHLCWWITATLLSLSAHLDSVQSLECDRLTQYSWHTGDTDLCCLKCKKGQHMSSRCSGGKPETKCSNCPDGYYSDSYNIRSECESCHGCSMSEGLEKVSSCTTEKNDVCRCKAGFRCKGTGPCLECEKIQPPNVPSPRSIETLPSKESTAKPKIPNPITRPVTPPDLLPITKHPIDDRQWIPLFVAAICVCLLIVLMFAVSKLISMWHWIDSRDNCWSTHKKALANQSTEEVPMPVQEECGKSDLLLDIWEGNFENAEGKL</sequence>